<proteinExistence type="predicted"/>
<dbReference type="InterPro" id="IPR052093">
    <property type="entry name" value="HR_Repair_Mediator"/>
</dbReference>
<dbReference type="EMBL" id="JBBCAQ010000023">
    <property type="protein sequence ID" value="KAK7588233.1"/>
    <property type="molecule type" value="Genomic_DNA"/>
</dbReference>
<dbReference type="PANTHER" id="PTHR46239:SF1">
    <property type="entry name" value="DNA REPAIR PROTEIN RAD51 HOMOLOG 3"/>
    <property type="match status" value="1"/>
</dbReference>
<dbReference type="GO" id="GO:0005524">
    <property type="term" value="F:ATP binding"/>
    <property type="evidence" value="ECO:0007669"/>
    <property type="project" value="UniProtKB-KW"/>
</dbReference>
<keyword evidence="3" id="KW-0227">DNA damage</keyword>
<dbReference type="PANTHER" id="PTHR46239">
    <property type="entry name" value="DNA REPAIR PROTEIN RAD51 HOMOLOG 3 RAD51C"/>
    <property type="match status" value="1"/>
</dbReference>
<dbReference type="GO" id="GO:0005657">
    <property type="term" value="C:replication fork"/>
    <property type="evidence" value="ECO:0007669"/>
    <property type="project" value="TreeGrafter"/>
</dbReference>
<dbReference type="GO" id="GO:0008821">
    <property type="term" value="F:crossover junction DNA endonuclease activity"/>
    <property type="evidence" value="ECO:0007669"/>
    <property type="project" value="TreeGrafter"/>
</dbReference>
<evidence type="ECO:0008006" key="9">
    <source>
        <dbReference type="Google" id="ProtNLM"/>
    </source>
</evidence>
<dbReference type="GO" id="GO:0000400">
    <property type="term" value="F:four-way junction DNA binding"/>
    <property type="evidence" value="ECO:0007669"/>
    <property type="project" value="TreeGrafter"/>
</dbReference>
<organism evidence="7 8">
    <name type="scientific">Parthenolecanium corni</name>
    <dbReference type="NCBI Taxonomy" id="536013"/>
    <lineage>
        <taxon>Eukaryota</taxon>
        <taxon>Metazoa</taxon>
        <taxon>Ecdysozoa</taxon>
        <taxon>Arthropoda</taxon>
        <taxon>Hexapoda</taxon>
        <taxon>Insecta</taxon>
        <taxon>Pterygota</taxon>
        <taxon>Neoptera</taxon>
        <taxon>Paraneoptera</taxon>
        <taxon>Hemiptera</taxon>
        <taxon>Sternorrhyncha</taxon>
        <taxon>Coccoidea</taxon>
        <taxon>Coccidae</taxon>
        <taxon>Parthenolecanium</taxon>
    </lineage>
</organism>
<dbReference type="InterPro" id="IPR027417">
    <property type="entry name" value="P-loop_NTPase"/>
</dbReference>
<keyword evidence="4" id="KW-0067">ATP-binding</keyword>
<dbReference type="AlphaFoldDB" id="A0AAN9Y3C7"/>
<reference evidence="7 8" key="1">
    <citation type="submission" date="2024-03" db="EMBL/GenBank/DDBJ databases">
        <title>Adaptation during the transition from Ophiocordyceps entomopathogen to insect associate is accompanied by gene loss and intensified selection.</title>
        <authorList>
            <person name="Ward C.M."/>
            <person name="Onetto C.A."/>
            <person name="Borneman A.R."/>
        </authorList>
    </citation>
    <scope>NUCLEOTIDE SEQUENCE [LARGE SCALE GENOMIC DNA]</scope>
    <source>
        <strain evidence="7">AWRI1</strain>
        <tissue evidence="7">Single Adult Female</tissue>
    </source>
</reference>
<name>A0AAN9Y3C7_9HEMI</name>
<evidence type="ECO:0000256" key="3">
    <source>
        <dbReference type="ARBA" id="ARBA00022763"/>
    </source>
</evidence>
<gene>
    <name evidence="7" type="ORF">V9T40_005478</name>
</gene>
<evidence type="ECO:0000313" key="7">
    <source>
        <dbReference type="EMBL" id="KAK7588233.1"/>
    </source>
</evidence>
<dbReference type="GO" id="GO:0000707">
    <property type="term" value="P:meiotic DNA recombinase assembly"/>
    <property type="evidence" value="ECO:0007669"/>
    <property type="project" value="TreeGrafter"/>
</dbReference>
<keyword evidence="6" id="KW-0539">Nucleus</keyword>
<accession>A0AAN9Y3C7</accession>
<comment type="subcellular location">
    <subcellularLocation>
        <location evidence="1">Nucleus</location>
    </subcellularLocation>
</comment>
<dbReference type="GO" id="GO:0007131">
    <property type="term" value="P:reciprocal meiotic recombination"/>
    <property type="evidence" value="ECO:0007669"/>
    <property type="project" value="TreeGrafter"/>
</dbReference>
<dbReference type="GO" id="GO:0033063">
    <property type="term" value="C:Rad51B-Rad51C-Rad51D-XRCC2 complex"/>
    <property type="evidence" value="ECO:0007669"/>
    <property type="project" value="TreeGrafter"/>
</dbReference>
<dbReference type="Proteomes" id="UP001367676">
    <property type="component" value="Unassembled WGS sequence"/>
</dbReference>
<dbReference type="SUPFAM" id="SSF52540">
    <property type="entry name" value="P-loop containing nucleoside triphosphate hydrolases"/>
    <property type="match status" value="1"/>
</dbReference>
<evidence type="ECO:0000313" key="8">
    <source>
        <dbReference type="Proteomes" id="UP001367676"/>
    </source>
</evidence>
<sequence length="164" mass="17843">MAIDLRQYNMSDLKQLIPDASINFENLISIPSSSTATELFKTELNTKGGVVTFSKAIDDLFNIGIPTGKITEFVGAPGTGKTQLWYVVLINELTTYVSDSGFKEVMPSLGETFAHAVHNRLILGAKNSGGHYTALLAKSSEFPAGTAFFQVTLIIHSVLERLMK</sequence>
<evidence type="ECO:0000256" key="4">
    <source>
        <dbReference type="ARBA" id="ARBA00022840"/>
    </source>
</evidence>
<keyword evidence="2" id="KW-0547">Nucleotide-binding</keyword>
<keyword evidence="8" id="KW-1185">Reference proteome</keyword>
<comment type="caution">
    <text evidence="7">The sequence shown here is derived from an EMBL/GenBank/DDBJ whole genome shotgun (WGS) entry which is preliminary data.</text>
</comment>
<evidence type="ECO:0000256" key="2">
    <source>
        <dbReference type="ARBA" id="ARBA00022741"/>
    </source>
</evidence>
<evidence type="ECO:0000256" key="1">
    <source>
        <dbReference type="ARBA" id="ARBA00004123"/>
    </source>
</evidence>
<dbReference type="GO" id="GO:0033065">
    <property type="term" value="C:Rad51C-XRCC3 complex"/>
    <property type="evidence" value="ECO:0007669"/>
    <property type="project" value="TreeGrafter"/>
</dbReference>
<keyword evidence="5" id="KW-0234">DNA repair</keyword>
<evidence type="ECO:0000256" key="6">
    <source>
        <dbReference type="ARBA" id="ARBA00023242"/>
    </source>
</evidence>
<dbReference type="Gene3D" id="3.40.50.300">
    <property type="entry name" value="P-loop containing nucleotide triphosphate hydrolases"/>
    <property type="match status" value="2"/>
</dbReference>
<evidence type="ECO:0000256" key="5">
    <source>
        <dbReference type="ARBA" id="ARBA00023204"/>
    </source>
</evidence>
<protein>
    <recommendedName>
        <fullName evidence="9">RecA family profile 1 domain-containing protein</fullName>
    </recommendedName>
</protein>